<feature type="region of interest" description="Disordered" evidence="3">
    <location>
        <begin position="23"/>
        <end position="48"/>
    </location>
</feature>
<evidence type="ECO:0000256" key="1">
    <source>
        <dbReference type="ARBA" id="ARBA00009477"/>
    </source>
</evidence>
<dbReference type="EMBL" id="PYGD01000013">
    <property type="protein sequence ID" value="PSK89118.1"/>
    <property type="molecule type" value="Genomic_DNA"/>
</dbReference>
<reference evidence="6 7" key="1">
    <citation type="submission" date="2018-03" db="EMBL/GenBank/DDBJ databases">
        <title>Genomic Encyclopedia of Type Strains, Phase III (KMG-III): the genomes of soil and plant-associated and newly described type strains.</title>
        <authorList>
            <person name="Whitman W."/>
        </authorList>
    </citation>
    <scope>NUCLEOTIDE SEQUENCE [LARGE SCALE GENOMIC DNA]</scope>
    <source>
        <strain evidence="6 7">CGMCC 1.12700</strain>
    </source>
</reference>
<dbReference type="Pfam" id="PF25917">
    <property type="entry name" value="BSH_RND"/>
    <property type="match status" value="1"/>
</dbReference>
<dbReference type="NCBIfam" id="TIGR01730">
    <property type="entry name" value="RND_mfp"/>
    <property type="match status" value="1"/>
</dbReference>
<dbReference type="Gene3D" id="2.40.50.100">
    <property type="match status" value="1"/>
</dbReference>
<evidence type="ECO:0000313" key="7">
    <source>
        <dbReference type="Proteomes" id="UP000240572"/>
    </source>
</evidence>
<protein>
    <submittedName>
        <fullName evidence="6">RND family efflux transporter MFP subunit</fullName>
    </submittedName>
</protein>
<sequence>MKRITGIILLFVAAGFLASCGGNKKEPEQKAEAKQEAAHSEEEENSVTLTDEQLKAIGIQLGSVEHKQLTASVKANGLLKVPNNNKANATSLFGGVVKSLFIKEGDYVRQGQTIAQIANPQFIQMQEEYLTTISKIALAEQEYDRQKELTGGNAGAMKNLQGADAGLKALRTRKAALYQQIRLMGINPDKVSNNGLSSVLAVTAPISGTISGIMVNIGSYVDVSAPVAEIVDNSQLHLDLQIYEKDLPRVKTGQTIHFTLTNNAGTEYDAEIFSIGTAFENNSKTIPVHAKVKGAKPGLIEGMNVTANISLGLATLPAVPSDAIVSYQGKDFIYIVSDDKAAHDHDHEAGKPHDHEKEAGHADEEKGVTFLRVPVARGTTDVGYSEITPLTAIPANARIVVKGAFFLLAKQTNSGEHEH</sequence>
<evidence type="ECO:0000313" key="6">
    <source>
        <dbReference type="EMBL" id="PSK89118.1"/>
    </source>
</evidence>
<proteinExistence type="inferred from homology"/>
<dbReference type="InterPro" id="IPR058625">
    <property type="entry name" value="MdtA-like_BSH"/>
</dbReference>
<evidence type="ECO:0000256" key="2">
    <source>
        <dbReference type="ARBA" id="ARBA00022448"/>
    </source>
</evidence>
<evidence type="ECO:0000259" key="4">
    <source>
        <dbReference type="Pfam" id="PF25917"/>
    </source>
</evidence>
<dbReference type="GO" id="GO:0022857">
    <property type="term" value="F:transmembrane transporter activity"/>
    <property type="evidence" value="ECO:0007669"/>
    <property type="project" value="InterPro"/>
</dbReference>
<evidence type="ECO:0000256" key="3">
    <source>
        <dbReference type="SAM" id="MobiDB-lite"/>
    </source>
</evidence>
<dbReference type="GO" id="GO:0030313">
    <property type="term" value="C:cell envelope"/>
    <property type="evidence" value="ECO:0007669"/>
    <property type="project" value="TreeGrafter"/>
</dbReference>
<dbReference type="InterPro" id="IPR006143">
    <property type="entry name" value="RND_pump_MFP"/>
</dbReference>
<dbReference type="Gene3D" id="2.40.30.170">
    <property type="match status" value="1"/>
</dbReference>
<dbReference type="GO" id="GO:0060003">
    <property type="term" value="P:copper ion export"/>
    <property type="evidence" value="ECO:0007669"/>
    <property type="project" value="TreeGrafter"/>
</dbReference>
<dbReference type="PANTHER" id="PTHR30097:SF4">
    <property type="entry name" value="SLR6042 PROTEIN"/>
    <property type="match status" value="1"/>
</dbReference>
<comment type="caution">
    <text evidence="6">The sequence shown here is derived from an EMBL/GenBank/DDBJ whole genome shotgun (WGS) entry which is preliminary data.</text>
</comment>
<organism evidence="6 7">
    <name type="scientific">Taibaiella chishuiensis</name>
    <dbReference type="NCBI Taxonomy" id="1434707"/>
    <lineage>
        <taxon>Bacteria</taxon>
        <taxon>Pseudomonadati</taxon>
        <taxon>Bacteroidota</taxon>
        <taxon>Chitinophagia</taxon>
        <taxon>Chitinophagales</taxon>
        <taxon>Chitinophagaceae</taxon>
        <taxon>Taibaiella</taxon>
    </lineage>
</organism>
<accession>A0A2P8CVX0</accession>
<keyword evidence="7" id="KW-1185">Reference proteome</keyword>
<dbReference type="SUPFAM" id="SSF111369">
    <property type="entry name" value="HlyD-like secretion proteins"/>
    <property type="match status" value="1"/>
</dbReference>
<dbReference type="AlphaFoldDB" id="A0A2P8CVX0"/>
<name>A0A2P8CVX0_9BACT</name>
<dbReference type="GO" id="GO:0016020">
    <property type="term" value="C:membrane"/>
    <property type="evidence" value="ECO:0007669"/>
    <property type="project" value="InterPro"/>
</dbReference>
<evidence type="ECO:0000259" key="5">
    <source>
        <dbReference type="Pfam" id="PF25954"/>
    </source>
</evidence>
<comment type="similarity">
    <text evidence="1">Belongs to the membrane fusion protein (MFP) (TC 8.A.1) family.</text>
</comment>
<dbReference type="RefSeq" id="WP_106525139.1">
    <property type="nucleotide sequence ID" value="NZ_PYGD01000013.1"/>
</dbReference>
<dbReference type="OrthoDB" id="9814657at2"/>
<feature type="region of interest" description="Disordered" evidence="3">
    <location>
        <begin position="343"/>
        <end position="366"/>
    </location>
</feature>
<dbReference type="GO" id="GO:0015679">
    <property type="term" value="P:plasma membrane copper ion transport"/>
    <property type="evidence" value="ECO:0007669"/>
    <property type="project" value="TreeGrafter"/>
</dbReference>
<keyword evidence="2" id="KW-0813">Transport</keyword>
<dbReference type="InterPro" id="IPR058792">
    <property type="entry name" value="Beta-barrel_RND_2"/>
</dbReference>
<feature type="compositionally biased region" description="Basic and acidic residues" evidence="3">
    <location>
        <begin position="23"/>
        <end position="40"/>
    </location>
</feature>
<gene>
    <name evidence="6" type="ORF">B0I18_113130</name>
</gene>
<dbReference type="InterPro" id="IPR051909">
    <property type="entry name" value="MFP_Cation_Efflux"/>
</dbReference>
<dbReference type="PROSITE" id="PS51257">
    <property type="entry name" value="PROKAR_LIPOPROTEIN"/>
    <property type="match status" value="1"/>
</dbReference>
<feature type="domain" description="CusB-like beta-barrel" evidence="5">
    <location>
        <begin position="238"/>
        <end position="309"/>
    </location>
</feature>
<dbReference type="Proteomes" id="UP000240572">
    <property type="component" value="Unassembled WGS sequence"/>
</dbReference>
<dbReference type="PANTHER" id="PTHR30097">
    <property type="entry name" value="CATION EFFLUX SYSTEM PROTEIN CUSB"/>
    <property type="match status" value="1"/>
</dbReference>
<dbReference type="Pfam" id="PF25954">
    <property type="entry name" value="Beta-barrel_RND_2"/>
    <property type="match status" value="1"/>
</dbReference>
<feature type="domain" description="Multidrug resistance protein MdtA-like barrel-sandwich hybrid" evidence="4">
    <location>
        <begin position="86"/>
        <end position="231"/>
    </location>
</feature>